<evidence type="ECO:0000256" key="4">
    <source>
        <dbReference type="ARBA" id="ARBA00022723"/>
    </source>
</evidence>
<dbReference type="PANTHER" id="PTHR11649">
    <property type="entry name" value="MSS1/TRME-RELATED GTP-BINDING PROTEIN"/>
    <property type="match status" value="1"/>
</dbReference>
<comment type="caution">
    <text evidence="12">The sequence shown here is derived from an EMBL/GenBank/DDBJ whole genome shotgun (WGS) entry which is preliminary data.</text>
</comment>
<keyword evidence="5 10" id="KW-0547">Nucleotide-binding</keyword>
<evidence type="ECO:0000313" key="13">
    <source>
        <dbReference type="Proteomes" id="UP000270261"/>
    </source>
</evidence>
<comment type="similarity">
    <text evidence="2 10">Belongs to the TRAFAC class TrmE-Era-EngA-EngB-Septin-like GTPase superfamily. EngB GTPase family.</text>
</comment>
<dbReference type="CDD" id="cd01876">
    <property type="entry name" value="YihA_EngB"/>
    <property type="match status" value="1"/>
</dbReference>
<dbReference type="NCBIfam" id="TIGR03598">
    <property type="entry name" value="GTPase_YsxC"/>
    <property type="match status" value="1"/>
</dbReference>
<comment type="cofactor">
    <cofactor evidence="1">
        <name>Mg(2+)</name>
        <dbReference type="ChEBI" id="CHEBI:18420"/>
    </cofactor>
</comment>
<evidence type="ECO:0000256" key="7">
    <source>
        <dbReference type="ARBA" id="ARBA00023134"/>
    </source>
</evidence>
<keyword evidence="9 10" id="KW-0131">Cell cycle</keyword>
<dbReference type="InterPro" id="IPR030393">
    <property type="entry name" value="G_ENGB_dom"/>
</dbReference>
<organism evidence="12 13">
    <name type="scientific">Lautropia dentalis</name>
    <dbReference type="NCBI Taxonomy" id="2490857"/>
    <lineage>
        <taxon>Bacteria</taxon>
        <taxon>Pseudomonadati</taxon>
        <taxon>Pseudomonadota</taxon>
        <taxon>Betaproteobacteria</taxon>
        <taxon>Burkholderiales</taxon>
        <taxon>Burkholderiaceae</taxon>
        <taxon>Lautropia</taxon>
    </lineage>
</organism>
<keyword evidence="4" id="KW-0479">Metal-binding</keyword>
<reference evidence="12 13" key="1">
    <citation type="submission" date="2018-11" db="EMBL/GenBank/DDBJ databases">
        <title>Genome sequencing of Lautropia sp. KCOM 2505 (= ChDC F240).</title>
        <authorList>
            <person name="Kook J.-K."/>
            <person name="Park S.-N."/>
            <person name="Lim Y.K."/>
        </authorList>
    </citation>
    <scope>NUCLEOTIDE SEQUENCE [LARGE SCALE GENOMIC DNA]</scope>
    <source>
        <strain evidence="12 13">KCOM 2505</strain>
    </source>
</reference>
<accession>A0A3R8LL42</accession>
<evidence type="ECO:0000256" key="1">
    <source>
        <dbReference type="ARBA" id="ARBA00001946"/>
    </source>
</evidence>
<dbReference type="GO" id="GO:0005525">
    <property type="term" value="F:GTP binding"/>
    <property type="evidence" value="ECO:0007669"/>
    <property type="project" value="UniProtKB-UniRule"/>
</dbReference>
<evidence type="ECO:0000256" key="2">
    <source>
        <dbReference type="ARBA" id="ARBA00009638"/>
    </source>
</evidence>
<dbReference type="GO" id="GO:0046872">
    <property type="term" value="F:metal ion binding"/>
    <property type="evidence" value="ECO:0007669"/>
    <property type="project" value="UniProtKB-KW"/>
</dbReference>
<dbReference type="RefSeq" id="WP_125095742.1">
    <property type="nucleotide sequence ID" value="NZ_RRUE01000002.1"/>
</dbReference>
<dbReference type="Gene3D" id="3.40.50.300">
    <property type="entry name" value="P-loop containing nucleotide triphosphate hydrolases"/>
    <property type="match status" value="1"/>
</dbReference>
<keyword evidence="13" id="KW-1185">Reference proteome</keyword>
<dbReference type="HAMAP" id="MF_00321">
    <property type="entry name" value="GTPase_EngB"/>
    <property type="match status" value="1"/>
</dbReference>
<dbReference type="Pfam" id="PF01926">
    <property type="entry name" value="MMR_HSR1"/>
    <property type="match status" value="1"/>
</dbReference>
<dbReference type="InterPro" id="IPR006073">
    <property type="entry name" value="GTP-bd"/>
</dbReference>
<evidence type="ECO:0000256" key="5">
    <source>
        <dbReference type="ARBA" id="ARBA00022741"/>
    </source>
</evidence>
<protein>
    <recommendedName>
        <fullName evidence="10">Probable GTP-binding protein EngB</fullName>
    </recommendedName>
</protein>
<dbReference type="GO" id="GO:0005829">
    <property type="term" value="C:cytosol"/>
    <property type="evidence" value="ECO:0007669"/>
    <property type="project" value="TreeGrafter"/>
</dbReference>
<dbReference type="AlphaFoldDB" id="A0A3R8LL42"/>
<keyword evidence="8 10" id="KW-0717">Septation</keyword>
<proteinExistence type="inferred from homology"/>
<dbReference type="InterPro" id="IPR027417">
    <property type="entry name" value="P-loop_NTPase"/>
</dbReference>
<dbReference type="PROSITE" id="PS51706">
    <property type="entry name" value="G_ENGB"/>
    <property type="match status" value="1"/>
</dbReference>
<evidence type="ECO:0000256" key="9">
    <source>
        <dbReference type="ARBA" id="ARBA00023306"/>
    </source>
</evidence>
<evidence type="ECO:0000259" key="11">
    <source>
        <dbReference type="PROSITE" id="PS51706"/>
    </source>
</evidence>
<sequence length="237" mass="25662">MTNLTTARFADTVAKLPQLNRANPHGLPEVAFVGRSNAGKSSCINALCNQKRLAFSSRTPGRTQALNLFAVGPVKQPEPLGFLVDTPGYGFATASPEAKRSWQSLAGDYMTRRQALSGIVLMVDIRRGLTDLDRQLLTWIPGTLPLVLVLTKADKLSRQQALEVRCKLCRESVIQNREGPVLVQIFSALNRTGIDPLREAIDILFASSAQDWQALVAEHHGPNAPMLVKGLGVAVAG</sequence>
<evidence type="ECO:0000256" key="10">
    <source>
        <dbReference type="HAMAP-Rule" id="MF_00321"/>
    </source>
</evidence>
<keyword evidence="6" id="KW-0460">Magnesium</keyword>
<keyword evidence="7 10" id="KW-0342">GTP-binding</keyword>
<evidence type="ECO:0000256" key="8">
    <source>
        <dbReference type="ARBA" id="ARBA00023210"/>
    </source>
</evidence>
<evidence type="ECO:0000313" key="12">
    <source>
        <dbReference type="EMBL" id="RRN43531.1"/>
    </source>
</evidence>
<evidence type="ECO:0000256" key="6">
    <source>
        <dbReference type="ARBA" id="ARBA00022842"/>
    </source>
</evidence>
<dbReference type="EMBL" id="RRUE01000002">
    <property type="protein sequence ID" value="RRN43531.1"/>
    <property type="molecule type" value="Genomic_DNA"/>
</dbReference>
<dbReference type="OrthoDB" id="9804921at2"/>
<dbReference type="GO" id="GO:0000917">
    <property type="term" value="P:division septum assembly"/>
    <property type="evidence" value="ECO:0007669"/>
    <property type="project" value="UniProtKB-KW"/>
</dbReference>
<dbReference type="InterPro" id="IPR019987">
    <property type="entry name" value="GTP-bd_ribosome_bio_YsxC"/>
</dbReference>
<name>A0A3R8LL42_9BURK</name>
<comment type="function">
    <text evidence="10">Necessary for normal cell division and for the maintenance of normal septation.</text>
</comment>
<evidence type="ECO:0000256" key="3">
    <source>
        <dbReference type="ARBA" id="ARBA00022618"/>
    </source>
</evidence>
<feature type="domain" description="EngB-type G" evidence="11">
    <location>
        <begin position="26"/>
        <end position="207"/>
    </location>
</feature>
<dbReference type="PANTHER" id="PTHR11649:SF13">
    <property type="entry name" value="ENGB-TYPE G DOMAIN-CONTAINING PROTEIN"/>
    <property type="match status" value="1"/>
</dbReference>
<dbReference type="Proteomes" id="UP000270261">
    <property type="component" value="Unassembled WGS sequence"/>
</dbReference>
<keyword evidence="3 10" id="KW-0132">Cell division</keyword>
<dbReference type="SUPFAM" id="SSF52540">
    <property type="entry name" value="P-loop containing nucleoside triphosphate hydrolases"/>
    <property type="match status" value="1"/>
</dbReference>
<gene>
    <name evidence="10" type="primary">engB</name>
    <name evidence="12" type="ORF">EHV23_08755</name>
</gene>